<organism evidence="2 3">
    <name type="scientific">Melipona bicolor</name>
    <dbReference type="NCBI Taxonomy" id="60889"/>
    <lineage>
        <taxon>Eukaryota</taxon>
        <taxon>Metazoa</taxon>
        <taxon>Ecdysozoa</taxon>
        <taxon>Arthropoda</taxon>
        <taxon>Hexapoda</taxon>
        <taxon>Insecta</taxon>
        <taxon>Pterygota</taxon>
        <taxon>Neoptera</taxon>
        <taxon>Endopterygota</taxon>
        <taxon>Hymenoptera</taxon>
        <taxon>Apocrita</taxon>
        <taxon>Aculeata</taxon>
        <taxon>Apoidea</taxon>
        <taxon>Anthophila</taxon>
        <taxon>Apidae</taxon>
        <taxon>Melipona</taxon>
    </lineage>
</organism>
<evidence type="ECO:0000256" key="1">
    <source>
        <dbReference type="SAM" id="MobiDB-lite"/>
    </source>
</evidence>
<protein>
    <submittedName>
        <fullName evidence="2">Uncharacterized protein</fullName>
    </submittedName>
</protein>
<dbReference type="EMBL" id="JAHYIQ010000002">
    <property type="protein sequence ID" value="KAK1135248.1"/>
    <property type="molecule type" value="Genomic_DNA"/>
</dbReference>
<proteinExistence type="predicted"/>
<name>A0AA40GCI2_9HYME</name>
<reference evidence="2" key="1">
    <citation type="submission" date="2021-10" db="EMBL/GenBank/DDBJ databases">
        <title>Melipona bicolor Genome sequencing and assembly.</title>
        <authorList>
            <person name="Araujo N.S."/>
            <person name="Arias M.C."/>
        </authorList>
    </citation>
    <scope>NUCLEOTIDE SEQUENCE</scope>
    <source>
        <strain evidence="2">USP_2M_L1-L4_2017</strain>
        <tissue evidence="2">Whole body</tissue>
    </source>
</reference>
<evidence type="ECO:0000313" key="2">
    <source>
        <dbReference type="EMBL" id="KAK1135248.1"/>
    </source>
</evidence>
<dbReference type="AlphaFoldDB" id="A0AA40GCI2"/>
<accession>A0AA40GCI2</accession>
<gene>
    <name evidence="2" type="ORF">K0M31_008019</name>
</gene>
<keyword evidence="3" id="KW-1185">Reference proteome</keyword>
<evidence type="ECO:0000313" key="3">
    <source>
        <dbReference type="Proteomes" id="UP001177670"/>
    </source>
</evidence>
<feature type="compositionally biased region" description="Polar residues" evidence="1">
    <location>
        <begin position="1"/>
        <end position="12"/>
    </location>
</feature>
<feature type="region of interest" description="Disordered" evidence="1">
    <location>
        <begin position="1"/>
        <end position="45"/>
    </location>
</feature>
<comment type="caution">
    <text evidence="2">The sequence shown here is derived from an EMBL/GenBank/DDBJ whole genome shotgun (WGS) entry which is preliminary data.</text>
</comment>
<sequence length="136" mass="14641">MRSCREATSTPKVNARRSAEKLAAADARRERRTMVPKQKTVRTATVEHGVEAASKRVQADETTWNHVGTVTKMPRGEVSPSRGGKEKIGRGAPGSLGTVRAQKMAICALVELAQPGCALMRAATSLQGTLDPHRRP</sequence>
<feature type="region of interest" description="Disordered" evidence="1">
    <location>
        <begin position="71"/>
        <end position="95"/>
    </location>
</feature>
<dbReference type="Proteomes" id="UP001177670">
    <property type="component" value="Unassembled WGS sequence"/>
</dbReference>